<dbReference type="PRINTS" id="PR00081">
    <property type="entry name" value="GDHRDH"/>
</dbReference>
<protein>
    <recommendedName>
        <fullName evidence="3">2,4-dienoyl-CoA reductase [(3E)-enoyl-CoA-producing]</fullName>
        <ecNumber evidence="3">1.3.1.124</ecNumber>
    </recommendedName>
</protein>
<proteinExistence type="predicted"/>
<dbReference type="InterPro" id="IPR036291">
    <property type="entry name" value="NAD(P)-bd_dom_sf"/>
</dbReference>
<dbReference type="EC" id="1.3.1.124" evidence="3"/>
<dbReference type="OrthoDB" id="2136131at2759"/>
<dbReference type="GO" id="GO:0008670">
    <property type="term" value="F:2,4-dienoyl-CoA reductase (NADPH) activity"/>
    <property type="evidence" value="ECO:0007669"/>
    <property type="project" value="InterPro"/>
</dbReference>
<evidence type="ECO:0000313" key="7">
    <source>
        <dbReference type="Proteomes" id="UP000193411"/>
    </source>
</evidence>
<dbReference type="Pfam" id="PF13561">
    <property type="entry name" value="adh_short_C2"/>
    <property type="match status" value="1"/>
</dbReference>
<keyword evidence="2" id="KW-0560">Oxidoreductase</keyword>
<evidence type="ECO:0000256" key="4">
    <source>
        <dbReference type="ARBA" id="ARBA00048009"/>
    </source>
</evidence>
<keyword evidence="7" id="KW-1185">Reference proteome</keyword>
<keyword evidence="1" id="KW-0521">NADP</keyword>
<dbReference type="InterPro" id="IPR045017">
    <property type="entry name" value="DECR2-like"/>
</dbReference>
<dbReference type="SUPFAM" id="SSF51735">
    <property type="entry name" value="NAD(P)-binding Rossmann-fold domains"/>
    <property type="match status" value="1"/>
</dbReference>
<dbReference type="GO" id="GO:0009062">
    <property type="term" value="P:fatty acid catabolic process"/>
    <property type="evidence" value="ECO:0007669"/>
    <property type="project" value="InterPro"/>
</dbReference>
<dbReference type="Proteomes" id="UP000193411">
    <property type="component" value="Unassembled WGS sequence"/>
</dbReference>
<dbReference type="PANTHER" id="PTHR43296:SF2">
    <property type="entry name" value="PEROXISOMAL 2,4-DIENOYL-COA REDUCTASE [(3E)-ENOYL-COA-PRODUCING]"/>
    <property type="match status" value="1"/>
</dbReference>
<evidence type="ECO:0000256" key="5">
    <source>
        <dbReference type="ARBA" id="ARBA00048340"/>
    </source>
</evidence>
<evidence type="ECO:0000256" key="1">
    <source>
        <dbReference type="ARBA" id="ARBA00022857"/>
    </source>
</evidence>
<sequence length="283" mass="29912">MSVPTTDVFRADLFKGKVAFVTGGGSGICKGMTEALMRHGCDAVIVSRTQSKLDAAAKELEAATGRTCLPVAADVRNPQEVIAAVDKAMAKFGRIDILVAGAAGNFLAPAEHLSYRAFSSVIDIDLKGTFNTIKACIEPLKQSKGCVINVTATLQYAGTPMQSHAASAKNGVDALTKVMAMELGRYGIRVNGIAPGPIEGTEGITRLMPPNMTADYINTIPVRRLGTIGDIEHATVYLASEAGSYVTGTVLVVDGGSWMNQNTPMWMGLEMMLQQGPRSKAKM</sequence>
<dbReference type="Gene3D" id="3.40.50.720">
    <property type="entry name" value="NAD(P)-binding Rossmann-like Domain"/>
    <property type="match status" value="1"/>
</dbReference>
<dbReference type="InterPro" id="IPR002347">
    <property type="entry name" value="SDR_fam"/>
</dbReference>
<dbReference type="STRING" id="765915.A0A1Y2HMV3"/>
<evidence type="ECO:0000313" key="6">
    <source>
        <dbReference type="EMBL" id="ORZ35304.1"/>
    </source>
</evidence>
<dbReference type="GO" id="GO:0005777">
    <property type="term" value="C:peroxisome"/>
    <property type="evidence" value="ECO:0007669"/>
    <property type="project" value="TreeGrafter"/>
</dbReference>
<evidence type="ECO:0000256" key="2">
    <source>
        <dbReference type="ARBA" id="ARBA00023002"/>
    </source>
</evidence>
<name>A0A1Y2HMV3_9FUNG</name>
<comment type="catalytic activity">
    <reaction evidence="4">
        <text>a (2E,4E)-dienoyl-CoA + NADPH + H(+) = a 4,5-saturated-(3E)-enoyl-CoA + NADP(+)</text>
        <dbReference type="Rhea" id="RHEA:45912"/>
        <dbReference type="ChEBI" id="CHEBI:15378"/>
        <dbReference type="ChEBI" id="CHEBI:57783"/>
        <dbReference type="ChEBI" id="CHEBI:58349"/>
        <dbReference type="ChEBI" id="CHEBI:85101"/>
        <dbReference type="ChEBI" id="CHEBI:85493"/>
        <dbReference type="EC" id="1.3.1.124"/>
    </reaction>
</comment>
<accession>A0A1Y2HMV3</accession>
<dbReference type="CDD" id="cd05369">
    <property type="entry name" value="TER_DECR_SDR_a"/>
    <property type="match status" value="1"/>
</dbReference>
<dbReference type="FunFam" id="3.40.50.720:FF:000084">
    <property type="entry name" value="Short-chain dehydrogenase reductase"/>
    <property type="match status" value="1"/>
</dbReference>
<dbReference type="EMBL" id="MCFL01000023">
    <property type="protein sequence ID" value="ORZ35304.1"/>
    <property type="molecule type" value="Genomic_DNA"/>
</dbReference>
<reference evidence="6 7" key="1">
    <citation type="submission" date="2016-07" db="EMBL/GenBank/DDBJ databases">
        <title>Pervasive Adenine N6-methylation of Active Genes in Fungi.</title>
        <authorList>
            <consortium name="DOE Joint Genome Institute"/>
            <person name="Mondo S.J."/>
            <person name="Dannebaum R.O."/>
            <person name="Kuo R.C."/>
            <person name="Labutti K."/>
            <person name="Haridas S."/>
            <person name="Kuo A."/>
            <person name="Salamov A."/>
            <person name="Ahrendt S.R."/>
            <person name="Lipzen A."/>
            <person name="Sullivan W."/>
            <person name="Andreopoulos W.B."/>
            <person name="Clum A."/>
            <person name="Lindquist E."/>
            <person name="Daum C."/>
            <person name="Ramamoorthy G.K."/>
            <person name="Gryganskyi A."/>
            <person name="Culley D."/>
            <person name="Magnuson J.K."/>
            <person name="James T.Y."/>
            <person name="O'Malley M.A."/>
            <person name="Stajich J.E."/>
            <person name="Spatafora J.W."/>
            <person name="Visel A."/>
            <person name="Grigoriev I.V."/>
        </authorList>
    </citation>
    <scope>NUCLEOTIDE SEQUENCE [LARGE SCALE GENOMIC DNA]</scope>
    <source>
        <strain evidence="6 7">PL171</strain>
    </source>
</reference>
<comment type="caution">
    <text evidence="6">The sequence shown here is derived from an EMBL/GenBank/DDBJ whole genome shotgun (WGS) entry which is preliminary data.</text>
</comment>
<dbReference type="PANTHER" id="PTHR43296">
    <property type="entry name" value="PEROXISOMAL 2,4-DIENOYL-COA REDUCTASE"/>
    <property type="match status" value="1"/>
</dbReference>
<gene>
    <name evidence="6" type="ORF">BCR44DRAFT_116691</name>
</gene>
<comment type="catalytic activity">
    <reaction evidence="5">
        <text>a (2E,4Z)-dienoyl-CoA + NADPH + H(+) = a 4,5-saturated-(3E)-enoyl-CoA + NADP(+)</text>
        <dbReference type="Rhea" id="RHEA:61892"/>
        <dbReference type="ChEBI" id="CHEBI:15378"/>
        <dbReference type="ChEBI" id="CHEBI:57783"/>
        <dbReference type="ChEBI" id="CHEBI:58349"/>
        <dbReference type="ChEBI" id="CHEBI:85099"/>
        <dbReference type="ChEBI" id="CHEBI:85493"/>
        <dbReference type="EC" id="1.3.1.124"/>
    </reaction>
</comment>
<evidence type="ECO:0000256" key="3">
    <source>
        <dbReference type="ARBA" id="ARBA00026117"/>
    </source>
</evidence>
<dbReference type="AlphaFoldDB" id="A0A1Y2HMV3"/>
<organism evidence="6 7">
    <name type="scientific">Catenaria anguillulae PL171</name>
    <dbReference type="NCBI Taxonomy" id="765915"/>
    <lineage>
        <taxon>Eukaryota</taxon>
        <taxon>Fungi</taxon>
        <taxon>Fungi incertae sedis</taxon>
        <taxon>Blastocladiomycota</taxon>
        <taxon>Blastocladiomycetes</taxon>
        <taxon>Blastocladiales</taxon>
        <taxon>Catenariaceae</taxon>
        <taxon>Catenaria</taxon>
    </lineage>
</organism>